<accession>A0A067PPM9</accession>
<dbReference type="InterPro" id="IPR008266">
    <property type="entry name" value="Tyr_kinase_AS"/>
</dbReference>
<dbReference type="InParanoid" id="A0A067PPM9"/>
<dbReference type="InterPro" id="IPR001245">
    <property type="entry name" value="Ser-Thr/Tyr_kinase_cat_dom"/>
</dbReference>
<dbReference type="PANTHER" id="PTHR44329">
    <property type="entry name" value="SERINE/THREONINE-PROTEIN KINASE TNNI3K-RELATED"/>
    <property type="match status" value="1"/>
</dbReference>
<dbReference type="PROSITE" id="PS50011">
    <property type="entry name" value="PROTEIN_KINASE_DOM"/>
    <property type="match status" value="1"/>
</dbReference>
<gene>
    <name evidence="2" type="ORF">JAAARDRAFT_137568</name>
</gene>
<dbReference type="Gene3D" id="1.10.510.10">
    <property type="entry name" value="Transferase(Phosphotransferase) domain 1"/>
    <property type="match status" value="1"/>
</dbReference>
<feature type="domain" description="Protein kinase" evidence="1">
    <location>
        <begin position="59"/>
        <end position="315"/>
    </location>
</feature>
<dbReference type="EMBL" id="KL197735">
    <property type="protein sequence ID" value="KDQ53252.1"/>
    <property type="molecule type" value="Genomic_DNA"/>
</dbReference>
<sequence>MTSVCILPSPRAPQALDNLSGSPGSPFNEHSRQTAYRTIIRLSQRCQKLPPSLFVEGTLLTSGLITGGGFADIYQGQYRDQTVAIKRMRMFHGGAAEIIRARKVLFREALVWQRLKDPCILPFMGIDADLFTGQFCMISPWMSNGCILTYLEKNRSLNLDIELLIGIGHGLVYLHSENVIHGDLRGANILMDSHGCPLLADFGLAYYADATRTSTTDGSVRWMAPELLLPDKFDLNFQRTYATDIYAFGCVCLEVYTRKHPFPEIKTDSELVIKIYNSSLRPTRPSIEESQGVEIADEWWAFILSCLKEDSSERP</sequence>
<dbReference type="Proteomes" id="UP000027265">
    <property type="component" value="Unassembled WGS sequence"/>
</dbReference>
<dbReference type="HOGENOM" id="CLU_000288_7_18_1"/>
<reference evidence="3" key="1">
    <citation type="journal article" date="2014" name="Proc. Natl. Acad. Sci. U.S.A.">
        <title>Extensive sampling of basidiomycete genomes demonstrates inadequacy of the white-rot/brown-rot paradigm for wood decay fungi.</title>
        <authorList>
            <person name="Riley R."/>
            <person name="Salamov A.A."/>
            <person name="Brown D.W."/>
            <person name="Nagy L.G."/>
            <person name="Floudas D."/>
            <person name="Held B.W."/>
            <person name="Levasseur A."/>
            <person name="Lombard V."/>
            <person name="Morin E."/>
            <person name="Otillar R."/>
            <person name="Lindquist E.A."/>
            <person name="Sun H."/>
            <person name="LaButti K.M."/>
            <person name="Schmutz J."/>
            <person name="Jabbour D."/>
            <person name="Luo H."/>
            <person name="Baker S.E."/>
            <person name="Pisabarro A.G."/>
            <person name="Walton J.D."/>
            <person name="Blanchette R.A."/>
            <person name="Henrissat B."/>
            <person name="Martin F."/>
            <person name="Cullen D."/>
            <person name="Hibbett D.S."/>
            <person name="Grigoriev I.V."/>
        </authorList>
    </citation>
    <scope>NUCLEOTIDE SEQUENCE [LARGE SCALE GENOMIC DNA]</scope>
    <source>
        <strain evidence="3">MUCL 33604</strain>
    </source>
</reference>
<dbReference type="GO" id="GO:0005524">
    <property type="term" value="F:ATP binding"/>
    <property type="evidence" value="ECO:0007669"/>
    <property type="project" value="InterPro"/>
</dbReference>
<dbReference type="STRING" id="933084.A0A067PPM9"/>
<feature type="non-terminal residue" evidence="2">
    <location>
        <position position="315"/>
    </location>
</feature>
<dbReference type="GO" id="GO:0004674">
    <property type="term" value="F:protein serine/threonine kinase activity"/>
    <property type="evidence" value="ECO:0007669"/>
    <property type="project" value="TreeGrafter"/>
</dbReference>
<dbReference type="Pfam" id="PF07714">
    <property type="entry name" value="PK_Tyr_Ser-Thr"/>
    <property type="match status" value="1"/>
</dbReference>
<dbReference type="InterPro" id="IPR051681">
    <property type="entry name" value="Ser/Thr_Kinases-Pseudokinases"/>
</dbReference>
<dbReference type="OrthoDB" id="4062651at2759"/>
<name>A0A067PPM9_9AGAM</name>
<protein>
    <recommendedName>
        <fullName evidence="1">Protein kinase domain-containing protein</fullName>
    </recommendedName>
</protein>
<organism evidence="2 3">
    <name type="scientific">Jaapia argillacea MUCL 33604</name>
    <dbReference type="NCBI Taxonomy" id="933084"/>
    <lineage>
        <taxon>Eukaryota</taxon>
        <taxon>Fungi</taxon>
        <taxon>Dikarya</taxon>
        <taxon>Basidiomycota</taxon>
        <taxon>Agaricomycotina</taxon>
        <taxon>Agaricomycetes</taxon>
        <taxon>Agaricomycetidae</taxon>
        <taxon>Jaapiales</taxon>
        <taxon>Jaapiaceae</taxon>
        <taxon>Jaapia</taxon>
    </lineage>
</organism>
<evidence type="ECO:0000259" key="1">
    <source>
        <dbReference type="PROSITE" id="PS50011"/>
    </source>
</evidence>
<dbReference type="InterPro" id="IPR000719">
    <property type="entry name" value="Prot_kinase_dom"/>
</dbReference>
<evidence type="ECO:0000313" key="2">
    <source>
        <dbReference type="EMBL" id="KDQ53252.1"/>
    </source>
</evidence>
<dbReference type="SUPFAM" id="SSF56112">
    <property type="entry name" value="Protein kinase-like (PK-like)"/>
    <property type="match status" value="1"/>
</dbReference>
<proteinExistence type="predicted"/>
<keyword evidence="3" id="KW-1185">Reference proteome</keyword>
<evidence type="ECO:0000313" key="3">
    <source>
        <dbReference type="Proteomes" id="UP000027265"/>
    </source>
</evidence>
<dbReference type="InterPro" id="IPR011009">
    <property type="entry name" value="Kinase-like_dom_sf"/>
</dbReference>
<dbReference type="PROSITE" id="PS00109">
    <property type="entry name" value="PROTEIN_KINASE_TYR"/>
    <property type="match status" value="1"/>
</dbReference>
<dbReference type="AlphaFoldDB" id="A0A067PPM9"/>